<gene>
    <name evidence="1" type="ORF">BU23DRAFT_568277</name>
</gene>
<dbReference type="InterPro" id="IPR005338">
    <property type="entry name" value="Anhydro_N_Ac-Mur_kinase"/>
</dbReference>
<dbReference type="GO" id="GO:0009254">
    <property type="term" value="P:peptidoglycan turnover"/>
    <property type="evidence" value="ECO:0007669"/>
    <property type="project" value="InterPro"/>
</dbReference>
<dbReference type="EMBL" id="ML976680">
    <property type="protein sequence ID" value="KAF1973598.1"/>
    <property type="molecule type" value="Genomic_DNA"/>
</dbReference>
<keyword evidence="2" id="KW-1185">Reference proteome</keyword>
<dbReference type="Pfam" id="PF03702">
    <property type="entry name" value="AnmK"/>
    <property type="match status" value="1"/>
</dbReference>
<protein>
    <submittedName>
        <fullName evidence="1">Uncharacterized protein</fullName>
    </submittedName>
</protein>
<name>A0A6A5V9V7_9PLEO</name>
<sequence length="453" mass="49850">MEMAASSKSAAPSARETRESLNLLVLGMCSGAALDSITCALVRYRQQSPDGPLRMLIIKHEEVPVPLQLRTQILNLLRDHPRNPTAMIRVHKLLGYMHSTAFDCFCNNSKPQRPLDSIDLLAVRADSIPPSVTPAMAPTQISTEAEPTFTSWPAVIASKTGITTTSNVSVTRRPVNEDNPTAGPPVDSLLIRHPKKFRVCMTITDLLNITIVPPGEGVATTAPPSSICGPGTMFIEYALRYATSNHRSNNHSIDAFYSQGTVNQSIVDLFLEQNDYSIRVPSLRIATEMFGQHEVQSVIDECLFLGMDDKDTVATITRITAENMVRQYNRLVAAHCPPDHEIDELLICGPGARNMDIVEYLEEKLPDKVITRPLDDIGIPGDAKEAVCCAHLGLETILKFAAKEDGPFENDQQGKLMGSIVKGKHWDTLRDHVMRHSSGIEASAVQRVIVERQ</sequence>
<dbReference type="AlphaFoldDB" id="A0A6A5V9V7"/>
<proteinExistence type="predicted"/>
<dbReference type="OrthoDB" id="5427593at2759"/>
<organism evidence="1 2">
    <name type="scientific">Bimuria novae-zelandiae CBS 107.79</name>
    <dbReference type="NCBI Taxonomy" id="1447943"/>
    <lineage>
        <taxon>Eukaryota</taxon>
        <taxon>Fungi</taxon>
        <taxon>Dikarya</taxon>
        <taxon>Ascomycota</taxon>
        <taxon>Pezizomycotina</taxon>
        <taxon>Dothideomycetes</taxon>
        <taxon>Pleosporomycetidae</taxon>
        <taxon>Pleosporales</taxon>
        <taxon>Massarineae</taxon>
        <taxon>Didymosphaeriaceae</taxon>
        <taxon>Bimuria</taxon>
    </lineage>
</organism>
<accession>A0A6A5V9V7</accession>
<dbReference type="PANTHER" id="PTHR30605">
    <property type="entry name" value="ANHYDRO-N-ACETYLMURAMIC ACID KINASE"/>
    <property type="match status" value="1"/>
</dbReference>
<reference evidence="1" key="1">
    <citation type="journal article" date="2020" name="Stud. Mycol.">
        <title>101 Dothideomycetes genomes: a test case for predicting lifestyles and emergence of pathogens.</title>
        <authorList>
            <person name="Haridas S."/>
            <person name="Albert R."/>
            <person name="Binder M."/>
            <person name="Bloem J."/>
            <person name="Labutti K."/>
            <person name="Salamov A."/>
            <person name="Andreopoulos B."/>
            <person name="Baker S."/>
            <person name="Barry K."/>
            <person name="Bills G."/>
            <person name="Bluhm B."/>
            <person name="Cannon C."/>
            <person name="Castanera R."/>
            <person name="Culley D."/>
            <person name="Daum C."/>
            <person name="Ezra D."/>
            <person name="Gonzalez J."/>
            <person name="Henrissat B."/>
            <person name="Kuo A."/>
            <person name="Liang C."/>
            <person name="Lipzen A."/>
            <person name="Lutzoni F."/>
            <person name="Magnuson J."/>
            <person name="Mondo S."/>
            <person name="Nolan M."/>
            <person name="Ohm R."/>
            <person name="Pangilinan J."/>
            <person name="Park H.-J."/>
            <person name="Ramirez L."/>
            <person name="Alfaro M."/>
            <person name="Sun H."/>
            <person name="Tritt A."/>
            <person name="Yoshinaga Y."/>
            <person name="Zwiers L.-H."/>
            <person name="Turgeon B."/>
            <person name="Goodwin S."/>
            <person name="Spatafora J."/>
            <person name="Crous P."/>
            <person name="Grigoriev I."/>
        </authorList>
    </citation>
    <scope>NUCLEOTIDE SEQUENCE</scope>
    <source>
        <strain evidence="1">CBS 107.79</strain>
    </source>
</reference>
<evidence type="ECO:0000313" key="2">
    <source>
        <dbReference type="Proteomes" id="UP000800036"/>
    </source>
</evidence>
<dbReference type="GO" id="GO:0006040">
    <property type="term" value="P:amino sugar metabolic process"/>
    <property type="evidence" value="ECO:0007669"/>
    <property type="project" value="InterPro"/>
</dbReference>
<dbReference type="GO" id="GO:0016773">
    <property type="term" value="F:phosphotransferase activity, alcohol group as acceptor"/>
    <property type="evidence" value="ECO:0007669"/>
    <property type="project" value="InterPro"/>
</dbReference>
<evidence type="ECO:0000313" key="1">
    <source>
        <dbReference type="EMBL" id="KAF1973598.1"/>
    </source>
</evidence>
<dbReference type="PANTHER" id="PTHR30605:SF0">
    <property type="entry name" value="ANHYDRO-N-ACETYLMURAMIC ACID KINASE"/>
    <property type="match status" value="1"/>
</dbReference>
<dbReference type="Proteomes" id="UP000800036">
    <property type="component" value="Unassembled WGS sequence"/>
</dbReference>
<dbReference type="Gene3D" id="3.30.420.40">
    <property type="match status" value="2"/>
</dbReference>
<dbReference type="GO" id="GO:0005524">
    <property type="term" value="F:ATP binding"/>
    <property type="evidence" value="ECO:0007669"/>
    <property type="project" value="InterPro"/>
</dbReference>